<dbReference type="InterPro" id="IPR036662">
    <property type="entry name" value="PTS_EIIA_man-typ_sf"/>
</dbReference>
<keyword evidence="5" id="KW-0808">Transferase</keyword>
<dbReference type="GO" id="GO:0016020">
    <property type="term" value="C:membrane"/>
    <property type="evidence" value="ECO:0007669"/>
    <property type="project" value="InterPro"/>
</dbReference>
<evidence type="ECO:0000313" key="9">
    <source>
        <dbReference type="EMBL" id="RGD76995.1"/>
    </source>
</evidence>
<accession>A0A3E3E6Z7</accession>
<protein>
    <submittedName>
        <fullName evidence="9">PTS sugar transporter subunit IIA</fullName>
    </submittedName>
</protein>
<proteinExistence type="predicted"/>
<dbReference type="PROSITE" id="PS51096">
    <property type="entry name" value="PTS_EIIA_TYPE_4"/>
    <property type="match status" value="1"/>
</dbReference>
<evidence type="ECO:0000256" key="1">
    <source>
        <dbReference type="ARBA" id="ARBA00004496"/>
    </source>
</evidence>
<dbReference type="EMBL" id="QUSK01000008">
    <property type="protein sequence ID" value="RGD76995.1"/>
    <property type="molecule type" value="Genomic_DNA"/>
</dbReference>
<dbReference type="Pfam" id="PF03610">
    <property type="entry name" value="EIIA-man"/>
    <property type="match status" value="1"/>
</dbReference>
<dbReference type="InterPro" id="IPR033887">
    <property type="entry name" value="PTS_IIA_man"/>
</dbReference>
<dbReference type="AlphaFoldDB" id="A0A3E3E6Z7"/>
<evidence type="ECO:0000256" key="2">
    <source>
        <dbReference type="ARBA" id="ARBA00022448"/>
    </source>
</evidence>
<sequence length="134" mass="14742">MEEQLSIFIFNHGRFGEELIKSAELITGKIDNIQAFSLLPGMSIEDFYEKVKEPVQKKEGKKLILCDLFGGTPCNVAMMISLQQKIDIVCGVNLPMLIDVVLSRGSGKSLDEIVKGALETGQKSVSTPEKIQRG</sequence>
<evidence type="ECO:0000313" key="10">
    <source>
        <dbReference type="Proteomes" id="UP000260721"/>
    </source>
</evidence>
<evidence type="ECO:0000256" key="6">
    <source>
        <dbReference type="ARBA" id="ARBA00022683"/>
    </source>
</evidence>
<dbReference type="GO" id="GO:0016301">
    <property type="term" value="F:kinase activity"/>
    <property type="evidence" value="ECO:0007669"/>
    <property type="project" value="UniProtKB-KW"/>
</dbReference>
<evidence type="ECO:0000259" key="8">
    <source>
        <dbReference type="PROSITE" id="PS51096"/>
    </source>
</evidence>
<dbReference type="SUPFAM" id="SSF53062">
    <property type="entry name" value="PTS system fructose IIA component-like"/>
    <property type="match status" value="1"/>
</dbReference>
<keyword evidence="4 9" id="KW-0762">Sugar transport</keyword>
<reference evidence="9 10" key="1">
    <citation type="submission" date="2018-08" db="EMBL/GenBank/DDBJ databases">
        <title>A genome reference for cultivated species of the human gut microbiota.</title>
        <authorList>
            <person name="Zou Y."/>
            <person name="Xue W."/>
            <person name="Luo G."/>
        </authorList>
    </citation>
    <scope>NUCLEOTIDE SEQUENCE [LARGE SCALE GENOMIC DNA]</scope>
    <source>
        <strain evidence="9 10">TF08-11</strain>
    </source>
</reference>
<organism evidence="9 10">
    <name type="scientific">Faecalicoccus pleomorphus</name>
    <dbReference type="NCBI Taxonomy" id="1323"/>
    <lineage>
        <taxon>Bacteria</taxon>
        <taxon>Bacillati</taxon>
        <taxon>Bacillota</taxon>
        <taxon>Erysipelotrichia</taxon>
        <taxon>Erysipelotrichales</taxon>
        <taxon>Erysipelotrichaceae</taxon>
        <taxon>Faecalicoccus</taxon>
    </lineage>
</organism>
<dbReference type="PANTHER" id="PTHR33799:SF1">
    <property type="entry name" value="PTS SYSTEM MANNOSE-SPECIFIC EIIAB COMPONENT-RELATED"/>
    <property type="match status" value="1"/>
</dbReference>
<evidence type="ECO:0000256" key="4">
    <source>
        <dbReference type="ARBA" id="ARBA00022597"/>
    </source>
</evidence>
<dbReference type="RefSeq" id="WP_117445964.1">
    <property type="nucleotide sequence ID" value="NZ_CALCIP010000027.1"/>
</dbReference>
<evidence type="ECO:0000256" key="7">
    <source>
        <dbReference type="ARBA" id="ARBA00022777"/>
    </source>
</evidence>
<gene>
    <name evidence="9" type="ORF">DXC78_04795</name>
</gene>
<comment type="caution">
    <text evidence="9">The sequence shown here is derived from an EMBL/GenBank/DDBJ whole genome shotgun (WGS) entry which is preliminary data.</text>
</comment>
<dbReference type="InterPro" id="IPR051471">
    <property type="entry name" value="Bacterial_PTS_sugar_comp"/>
</dbReference>
<evidence type="ECO:0000256" key="3">
    <source>
        <dbReference type="ARBA" id="ARBA00022490"/>
    </source>
</evidence>
<dbReference type="CDD" id="cd00006">
    <property type="entry name" value="PTS_IIA_man"/>
    <property type="match status" value="1"/>
</dbReference>
<dbReference type="InterPro" id="IPR004701">
    <property type="entry name" value="PTS_EIIA_man-typ"/>
</dbReference>
<dbReference type="GO" id="GO:0005737">
    <property type="term" value="C:cytoplasm"/>
    <property type="evidence" value="ECO:0007669"/>
    <property type="project" value="UniProtKB-SubCell"/>
</dbReference>
<dbReference type="Proteomes" id="UP000260721">
    <property type="component" value="Unassembled WGS sequence"/>
</dbReference>
<dbReference type="PANTHER" id="PTHR33799">
    <property type="entry name" value="PTS PERMEASE-RELATED-RELATED"/>
    <property type="match status" value="1"/>
</dbReference>
<keyword evidence="7" id="KW-0418">Kinase</keyword>
<name>A0A3E3E6Z7_9FIRM</name>
<comment type="subcellular location">
    <subcellularLocation>
        <location evidence="1">Cytoplasm</location>
    </subcellularLocation>
</comment>
<keyword evidence="6" id="KW-0598">Phosphotransferase system</keyword>
<keyword evidence="3" id="KW-0963">Cytoplasm</keyword>
<keyword evidence="2" id="KW-0813">Transport</keyword>
<evidence type="ECO:0000256" key="5">
    <source>
        <dbReference type="ARBA" id="ARBA00022679"/>
    </source>
</evidence>
<dbReference type="Gene3D" id="3.40.50.510">
    <property type="entry name" value="Phosphotransferase system, mannose-type IIA component"/>
    <property type="match status" value="1"/>
</dbReference>
<feature type="domain" description="PTS EIIA type-4" evidence="8">
    <location>
        <begin position="4"/>
        <end position="125"/>
    </location>
</feature>
<dbReference type="GO" id="GO:0009401">
    <property type="term" value="P:phosphoenolpyruvate-dependent sugar phosphotransferase system"/>
    <property type="evidence" value="ECO:0007669"/>
    <property type="project" value="UniProtKB-KW"/>
</dbReference>